<reference evidence="7 8" key="1">
    <citation type="journal article" date="2018" name="Cell">
        <title>The Chara Genome: Secondary Complexity and Implications for Plant Terrestrialization.</title>
        <authorList>
            <person name="Nishiyama T."/>
            <person name="Sakayama H."/>
            <person name="Vries J.D."/>
            <person name="Buschmann H."/>
            <person name="Saint-Marcoux D."/>
            <person name="Ullrich K.K."/>
            <person name="Haas F.B."/>
            <person name="Vanderstraeten L."/>
            <person name="Becker D."/>
            <person name="Lang D."/>
            <person name="Vosolsobe S."/>
            <person name="Rombauts S."/>
            <person name="Wilhelmsson P.K.I."/>
            <person name="Janitza P."/>
            <person name="Kern R."/>
            <person name="Heyl A."/>
            <person name="Rumpler F."/>
            <person name="Villalobos L.I.A.C."/>
            <person name="Clay J.M."/>
            <person name="Skokan R."/>
            <person name="Toyoda A."/>
            <person name="Suzuki Y."/>
            <person name="Kagoshima H."/>
            <person name="Schijlen E."/>
            <person name="Tajeshwar N."/>
            <person name="Catarino B."/>
            <person name="Hetherington A.J."/>
            <person name="Saltykova A."/>
            <person name="Bonnot C."/>
            <person name="Breuninger H."/>
            <person name="Symeonidi A."/>
            <person name="Radhakrishnan G.V."/>
            <person name="Van Nieuwerburgh F."/>
            <person name="Deforce D."/>
            <person name="Chang C."/>
            <person name="Karol K.G."/>
            <person name="Hedrich R."/>
            <person name="Ulvskov P."/>
            <person name="Glockner G."/>
            <person name="Delwiche C.F."/>
            <person name="Petrasek J."/>
            <person name="Van de Peer Y."/>
            <person name="Friml J."/>
            <person name="Beilby M."/>
            <person name="Dolan L."/>
            <person name="Kohara Y."/>
            <person name="Sugano S."/>
            <person name="Fujiyama A."/>
            <person name="Delaux P.-M."/>
            <person name="Quint M."/>
            <person name="TheiBen G."/>
            <person name="Hagemann M."/>
            <person name="Harholt J."/>
            <person name="Dunand C."/>
            <person name="Zachgo S."/>
            <person name="Langdale J."/>
            <person name="Maumus F."/>
            <person name="Straeten D.V.D."/>
            <person name="Gould S.B."/>
            <person name="Rensing S.A."/>
        </authorList>
    </citation>
    <scope>NUCLEOTIDE SEQUENCE [LARGE SCALE GENOMIC DNA]</scope>
    <source>
        <strain evidence="7 8">S276</strain>
    </source>
</reference>
<dbReference type="InterPro" id="IPR012337">
    <property type="entry name" value="RNaseH-like_sf"/>
</dbReference>
<protein>
    <recommendedName>
        <fullName evidence="6">Reverse transcriptase domain-containing protein</fullName>
    </recommendedName>
</protein>
<dbReference type="SUPFAM" id="SSF56672">
    <property type="entry name" value="DNA/RNA polymerases"/>
    <property type="match status" value="1"/>
</dbReference>
<gene>
    <name evidence="7" type="ORF">CBR_g34555</name>
</gene>
<keyword evidence="1" id="KW-0808">Transferase</keyword>
<keyword evidence="2" id="KW-0548">Nucleotidyltransferase</keyword>
<evidence type="ECO:0000256" key="3">
    <source>
        <dbReference type="ARBA" id="ARBA00022722"/>
    </source>
</evidence>
<feature type="region of interest" description="Disordered" evidence="5">
    <location>
        <begin position="1"/>
        <end position="50"/>
    </location>
</feature>
<sequence>MCSSFSVAPSSSRPAATSQSRGTTRGRSSFAGRFRRQARHGAPFSRHYNSLEYGEDASTELDPTVGDAPEDIELRDVIQYHLDDDTVPVAERLQIAMPAMGRARSRVAQAGTRTPTVPQIDLPQGFVLPRGALSPEERAALEARRGCLRCRLDGYTSSRCPYHTALDRHYADISRERRYQSPRPRPASPTHLAMVQCALEASHVADFPITESRFAPLATPPKNPQDMTDAVLSAPSSVEVSSASQQTAASSASPPRLPTRRAIRTARCSAQLATRDDFASSLLDLSILQARQERLTRHINGLRRLLALLSDHDRTLPIIPIRLGTSTRVYHALWDSGSQGDFVHPRVVEEARLATSVSRSPTSVTLGDNKTQRFFDQTVPDLHFSLTLQPSDSTQTPRRYHSSAYFDVLETGYDFILGTPWSRRFRGTEAEWATETLVLKMKCGETHRISLIGTTGDTPPDLPPQDPRPSGSHPDIAFTSPRQFAHFIRQEDVTFYSVNIIDLRYDPLCPEVELISLEPDPPDPPPIFEAPISTSTRQPAYTPSTSQAPASSTVESTHTSHVDADDEELTRFTADLKPAVHDLIREYRGVFPPYFSYSGIPPMRGVEHSIQLMPEYRVHHQAPYRLSIPKAMELKRQLEELLRLGFIKPSNSPWGAPVLFAHKADGTLRLCIDYRGLNRYTVKNSYPMPRADELFDRLAGNRFFTKIDLRSGYQQIRVAAEDQPKTTFRLRFGHYEFTVMPFGLTNIPATFETTMNDIFGDILEEYVLVYLDDILVYSRTLEDHIRHLRDVLQRLRKHGFYAKLSKCRFAQRKVDFLGHHVSDWGLHMDDAKITAIAEWPVPTSVKQLRSFLGLTSYYSNFIQGYASFTTQPIKGETNRVADALSRRPDHNQETIHLAAISITTVDQSVIDAYRTQYCHNPDYRIIHATLRSGKTVPSYSLGENGLVYWHGRFGQLEPRICIPFTGQLRVQAVAEFHDQAVVGHMGFHKTLAHVCRLYVWPKSKDFVKAYIQECPTCQEVNSANHLPYGLLQPLPIPEGRGQSISMDFIGPLRPPTERGHDAISVIVDRFTKRARFVPCRYRISAREVTNIVFDRVVRDHGLP</sequence>
<name>A0A388LJ42_CHABU</name>
<evidence type="ECO:0000256" key="5">
    <source>
        <dbReference type="SAM" id="MobiDB-lite"/>
    </source>
</evidence>
<evidence type="ECO:0000256" key="4">
    <source>
        <dbReference type="ARBA" id="ARBA00022759"/>
    </source>
</evidence>
<dbReference type="CDD" id="cd00303">
    <property type="entry name" value="retropepsin_like"/>
    <property type="match status" value="1"/>
</dbReference>
<dbReference type="InterPro" id="IPR021109">
    <property type="entry name" value="Peptidase_aspartic_dom_sf"/>
</dbReference>
<dbReference type="InterPro" id="IPR050951">
    <property type="entry name" value="Retrovirus_Pol_polyprotein"/>
</dbReference>
<evidence type="ECO:0000259" key="6">
    <source>
        <dbReference type="PROSITE" id="PS50878"/>
    </source>
</evidence>
<dbReference type="InterPro" id="IPR043128">
    <property type="entry name" value="Rev_trsase/Diguanyl_cyclase"/>
</dbReference>
<dbReference type="Gene3D" id="2.40.70.10">
    <property type="entry name" value="Acid Proteases"/>
    <property type="match status" value="1"/>
</dbReference>
<dbReference type="Gramene" id="GBG82271">
    <property type="protein sequence ID" value="GBG82271"/>
    <property type="gene ID" value="CBR_g34555"/>
</dbReference>
<proteinExistence type="predicted"/>
<dbReference type="Gene3D" id="3.30.70.270">
    <property type="match status" value="2"/>
</dbReference>
<dbReference type="SUPFAM" id="SSF53098">
    <property type="entry name" value="Ribonuclease H-like"/>
    <property type="match status" value="1"/>
</dbReference>
<dbReference type="InterPro" id="IPR036397">
    <property type="entry name" value="RNaseH_sf"/>
</dbReference>
<dbReference type="Gene3D" id="1.10.340.70">
    <property type="match status" value="1"/>
</dbReference>
<dbReference type="CDD" id="cd01647">
    <property type="entry name" value="RT_LTR"/>
    <property type="match status" value="1"/>
</dbReference>
<dbReference type="PANTHER" id="PTHR37984">
    <property type="entry name" value="PROTEIN CBG26694"/>
    <property type="match status" value="1"/>
</dbReference>
<accession>A0A388LJ42</accession>
<dbReference type="EMBL" id="BFEA01000401">
    <property type="protein sequence ID" value="GBG82271.1"/>
    <property type="molecule type" value="Genomic_DNA"/>
</dbReference>
<dbReference type="Pfam" id="PF17921">
    <property type="entry name" value="Integrase_H2C2"/>
    <property type="match status" value="1"/>
</dbReference>
<dbReference type="PROSITE" id="PS50878">
    <property type="entry name" value="RT_POL"/>
    <property type="match status" value="1"/>
</dbReference>
<keyword evidence="4" id="KW-0378">Hydrolase</keyword>
<dbReference type="InterPro" id="IPR041588">
    <property type="entry name" value="Integrase_H2C2"/>
</dbReference>
<keyword evidence="8" id="KW-1185">Reference proteome</keyword>
<dbReference type="GO" id="GO:0004519">
    <property type="term" value="F:endonuclease activity"/>
    <property type="evidence" value="ECO:0007669"/>
    <property type="project" value="UniProtKB-KW"/>
</dbReference>
<organism evidence="7 8">
    <name type="scientific">Chara braunii</name>
    <name type="common">Braun's stonewort</name>
    <dbReference type="NCBI Taxonomy" id="69332"/>
    <lineage>
        <taxon>Eukaryota</taxon>
        <taxon>Viridiplantae</taxon>
        <taxon>Streptophyta</taxon>
        <taxon>Charophyceae</taxon>
        <taxon>Charales</taxon>
        <taxon>Characeae</taxon>
        <taxon>Chara</taxon>
    </lineage>
</organism>
<feature type="region of interest" description="Disordered" evidence="5">
    <location>
        <begin position="533"/>
        <end position="563"/>
    </location>
</feature>
<feature type="compositionally biased region" description="Low complexity" evidence="5">
    <location>
        <begin position="539"/>
        <end position="557"/>
    </location>
</feature>
<dbReference type="InterPro" id="IPR000477">
    <property type="entry name" value="RT_dom"/>
</dbReference>
<dbReference type="OrthoDB" id="2431547at2759"/>
<feature type="compositionally biased region" description="Low complexity" evidence="5">
    <location>
        <begin position="1"/>
        <end position="32"/>
    </location>
</feature>
<evidence type="ECO:0000313" key="7">
    <source>
        <dbReference type="EMBL" id="GBG82271.1"/>
    </source>
</evidence>
<dbReference type="Proteomes" id="UP000265515">
    <property type="component" value="Unassembled WGS sequence"/>
</dbReference>
<feature type="compositionally biased region" description="Low complexity" evidence="5">
    <location>
        <begin position="230"/>
        <end position="254"/>
    </location>
</feature>
<dbReference type="Gene3D" id="3.30.420.10">
    <property type="entry name" value="Ribonuclease H-like superfamily/Ribonuclease H"/>
    <property type="match status" value="1"/>
</dbReference>
<dbReference type="InterPro" id="IPR043502">
    <property type="entry name" value="DNA/RNA_pol_sf"/>
</dbReference>
<evidence type="ECO:0000313" key="8">
    <source>
        <dbReference type="Proteomes" id="UP000265515"/>
    </source>
</evidence>
<comment type="caution">
    <text evidence="7">The sequence shown here is derived from an EMBL/GenBank/DDBJ whole genome shotgun (WGS) entry which is preliminary data.</text>
</comment>
<evidence type="ECO:0000256" key="2">
    <source>
        <dbReference type="ARBA" id="ARBA00022695"/>
    </source>
</evidence>
<feature type="region of interest" description="Disordered" evidence="5">
    <location>
        <begin position="215"/>
        <end position="261"/>
    </location>
</feature>
<dbReference type="AlphaFoldDB" id="A0A388LJ42"/>
<evidence type="ECO:0000256" key="1">
    <source>
        <dbReference type="ARBA" id="ARBA00022679"/>
    </source>
</evidence>
<dbReference type="GO" id="GO:0016779">
    <property type="term" value="F:nucleotidyltransferase activity"/>
    <property type="evidence" value="ECO:0007669"/>
    <property type="project" value="UniProtKB-KW"/>
</dbReference>
<dbReference type="GO" id="GO:0003676">
    <property type="term" value="F:nucleic acid binding"/>
    <property type="evidence" value="ECO:0007669"/>
    <property type="project" value="InterPro"/>
</dbReference>
<feature type="region of interest" description="Disordered" evidence="5">
    <location>
        <begin position="452"/>
        <end position="476"/>
    </location>
</feature>
<feature type="domain" description="Reverse transcriptase" evidence="6">
    <location>
        <begin position="642"/>
        <end position="821"/>
    </location>
</feature>
<dbReference type="Gene3D" id="3.10.10.10">
    <property type="entry name" value="HIV Type 1 Reverse Transcriptase, subunit A, domain 1"/>
    <property type="match status" value="1"/>
</dbReference>
<dbReference type="Pfam" id="PF00078">
    <property type="entry name" value="RVT_1"/>
    <property type="match status" value="1"/>
</dbReference>
<dbReference type="PANTHER" id="PTHR37984:SF5">
    <property type="entry name" value="PROTEIN NYNRIN-LIKE"/>
    <property type="match status" value="1"/>
</dbReference>
<keyword evidence="4" id="KW-0255">Endonuclease</keyword>
<keyword evidence="3" id="KW-0540">Nuclease</keyword>